<comment type="caution">
    <text evidence="2">The sequence shown here is derived from an EMBL/GenBank/DDBJ whole genome shotgun (WGS) entry which is preliminary data.</text>
</comment>
<dbReference type="AlphaFoldDB" id="A0A8H3GT08"/>
<feature type="compositionally biased region" description="Polar residues" evidence="1">
    <location>
        <begin position="422"/>
        <end position="431"/>
    </location>
</feature>
<feature type="region of interest" description="Disordered" evidence="1">
    <location>
        <begin position="36"/>
        <end position="121"/>
    </location>
</feature>
<evidence type="ECO:0000256" key="1">
    <source>
        <dbReference type="SAM" id="MobiDB-lite"/>
    </source>
</evidence>
<organism evidence="2 3">
    <name type="scientific">Rhizoctonia solani</name>
    <dbReference type="NCBI Taxonomy" id="456999"/>
    <lineage>
        <taxon>Eukaryota</taxon>
        <taxon>Fungi</taxon>
        <taxon>Dikarya</taxon>
        <taxon>Basidiomycota</taxon>
        <taxon>Agaricomycotina</taxon>
        <taxon>Agaricomycetes</taxon>
        <taxon>Cantharellales</taxon>
        <taxon>Ceratobasidiaceae</taxon>
        <taxon>Rhizoctonia</taxon>
    </lineage>
</organism>
<feature type="region of interest" description="Disordered" evidence="1">
    <location>
        <begin position="357"/>
        <end position="561"/>
    </location>
</feature>
<dbReference type="GO" id="GO:0006897">
    <property type="term" value="P:endocytosis"/>
    <property type="evidence" value="ECO:0007669"/>
    <property type="project" value="UniProtKB-KW"/>
</dbReference>
<feature type="compositionally biased region" description="Acidic residues" evidence="1">
    <location>
        <begin position="161"/>
        <end position="179"/>
    </location>
</feature>
<feature type="compositionally biased region" description="Low complexity" evidence="1">
    <location>
        <begin position="397"/>
        <end position="408"/>
    </location>
</feature>
<feature type="region of interest" description="Disordered" evidence="1">
    <location>
        <begin position="323"/>
        <end position="342"/>
    </location>
</feature>
<accession>A0A8H3GT08</accession>
<dbReference type="Proteomes" id="UP000663831">
    <property type="component" value="Unassembled WGS sequence"/>
</dbReference>
<feature type="compositionally biased region" description="Polar residues" evidence="1">
    <location>
        <begin position="188"/>
        <end position="224"/>
    </location>
</feature>
<evidence type="ECO:0000313" key="2">
    <source>
        <dbReference type="EMBL" id="CAE6471304.1"/>
    </source>
</evidence>
<feature type="compositionally biased region" description="Polar residues" evidence="1">
    <location>
        <begin position="107"/>
        <end position="119"/>
    </location>
</feature>
<feature type="region of interest" description="Disordered" evidence="1">
    <location>
        <begin position="141"/>
        <end position="234"/>
    </location>
</feature>
<gene>
    <name evidence="2" type="ORF">RDB_LOCUS86847</name>
</gene>
<evidence type="ECO:0000313" key="3">
    <source>
        <dbReference type="Proteomes" id="UP000663831"/>
    </source>
</evidence>
<feature type="compositionally biased region" description="Polar residues" evidence="1">
    <location>
        <begin position="504"/>
        <end position="522"/>
    </location>
</feature>
<feature type="compositionally biased region" description="Polar residues" evidence="1">
    <location>
        <begin position="442"/>
        <end position="493"/>
    </location>
</feature>
<name>A0A8H3GT08_9AGAM</name>
<dbReference type="EMBL" id="CAJMWV010002849">
    <property type="protein sequence ID" value="CAE6471304.1"/>
    <property type="molecule type" value="Genomic_DNA"/>
</dbReference>
<feature type="region of interest" description="Disordered" evidence="1">
    <location>
        <begin position="584"/>
        <end position="688"/>
    </location>
</feature>
<proteinExistence type="predicted"/>
<feature type="region of interest" description="Disordered" evidence="1">
    <location>
        <begin position="842"/>
        <end position="861"/>
    </location>
</feature>
<feature type="compositionally biased region" description="Low complexity" evidence="1">
    <location>
        <begin position="532"/>
        <end position="541"/>
    </location>
</feature>
<reference evidence="2" key="1">
    <citation type="submission" date="2021-01" db="EMBL/GenBank/DDBJ databases">
        <authorList>
            <person name="Kaushik A."/>
        </authorList>
    </citation>
    <scope>NUCLEOTIDE SEQUENCE</scope>
    <source>
        <strain evidence="2">AG3-1AP</strain>
    </source>
</reference>
<sequence length="1243" mass="135050">MATPFIDSEVAPVQYYHLQSHTPPPAEKTLLWLQGVNDAGPPAIDSTSEYAEETPGRTVQMLPGDVPPERHPLSPPPPPNQPVLAAPSPRKRREDPPSDWIPPSYLQPKTATAEVQSGKSDSKMGLDLEYAVFGDHGAGSEASYQRTLQQAAGGYPPEHGEDVDLEPEGDLYDDDVDSNEQERPESLMSPNNRTVPIEDPNNSRSPRYLSQSTGPSFGNINRPSSFAPMHMEKGPNVNIQIQPPTDRTVSPFFCLVIQSNSHDIKPPHFTRLALSNRHWNMQQSRSGRQSTISEMTDPAGQISDEMQNLWMGGGGLPPIKTQGTGTSAKWKPPPESIASETSFFKNTGPTSVHASAAPFSSSGPVTAQATGNRVVPQSTGTTNRQSMTRGAPVQPQMTGMSSMTGMSGKQSTRGAPVAPQMTGRSTATGTGRHSMGGGRAPLQQQPTGMTSSRQSTARMQPQVTGSKSSKVIPQMTGKSARTSMSRAGQSVVQPPSRAAGSAVGGQSTTTGRAKSPLGQPSVTGGGYQSFGDMMNDPMMNDGASYADEGDEGHYPGAYPGTDGNSFAGEGMAYMGEDFGRAPSVAESTHTLRGEKKLHPFAGSAVAPSEGGMHPLRSVPPSEAGGSIAPPYRTGSPAGSRVSHRRSTSGAGGPPSADRSGTPPRSYHNHNHNHSHGDSTPTPSESGFIDRVPEMSERELLEVLKTPRTSYTVSPSVLAEEVSRTHYHDEDLCILLHAAEDPSQHEVIRKAVRKAAKMRIKRLGIEDERRHEPLSIAAPPDASVAPQWARPLFDMLQDAQTRLESLEGGRNRIEAPPSHMGSHRRGSDAGFDLNVGRTPVTAHGNIDGSTVPSGTHVGESVLGGKTADYQHNLEDELPDHMREHFQDPGTIRQALREFLNPDEHERSVGPGTAMDRSVFGRGESLYGQDQEQSIAGGEGDVEEELYKLRVKQPPPRSELSHNGEIPGIPDEDRDDPPPQSAVSAPPDRDRALQTYQPPPVWQRVHQRLLNWAMVWPLGELDKALGSTERGHQVEEIALSVWCTQVYKRYVRARMSEGGGDPSKVDRMYVPPNMADAISTAVYNGRHGDACQMLKDLWTPFGLDGMPRLIIVLARHRRDEHHWVTHRFSLPDGQLSTYDTYPEKSLPDGRPLGWWFAIRSAWPHASYPPADALVQKMVRINRPLQLLVDCSVAAAAIWRNLLMGSKAERSVDLERLRDLISTEVKSLKQRKEMGRLTVSNSRHDD</sequence>
<dbReference type="GO" id="GO:0016020">
    <property type="term" value="C:membrane"/>
    <property type="evidence" value="ECO:0007669"/>
    <property type="project" value="UniProtKB-SubCell"/>
</dbReference>
<feature type="region of interest" description="Disordered" evidence="1">
    <location>
        <begin position="949"/>
        <end position="993"/>
    </location>
</feature>
<dbReference type="GO" id="GO:0005737">
    <property type="term" value="C:cytoplasm"/>
    <property type="evidence" value="ECO:0007669"/>
    <property type="project" value="UniProtKB-SubCell"/>
</dbReference>
<protein>
    <submittedName>
        <fullName evidence="2">Uncharacterized protein</fullName>
    </submittedName>
</protein>
<feature type="compositionally biased region" description="Polar residues" evidence="1">
    <location>
        <begin position="357"/>
        <end position="388"/>
    </location>
</feature>